<accession>A0ABY4M048</accession>
<dbReference type="InterPro" id="IPR055370">
    <property type="entry name" value="Lsr2_DNA-bd"/>
</dbReference>
<evidence type="ECO:0000313" key="3">
    <source>
        <dbReference type="EMBL" id="UQA91130.1"/>
    </source>
</evidence>
<evidence type="ECO:0000313" key="4">
    <source>
        <dbReference type="Proteomes" id="UP000830115"/>
    </source>
</evidence>
<dbReference type="Gene3D" id="4.10.320.10">
    <property type="entry name" value="E3-binding domain"/>
    <property type="match status" value="1"/>
</dbReference>
<dbReference type="CDD" id="cd18785">
    <property type="entry name" value="SF2_C"/>
    <property type="match status" value="1"/>
</dbReference>
<dbReference type="Gene3D" id="3.40.50.300">
    <property type="entry name" value="P-loop containing nucleotide triphosphate hydrolases"/>
    <property type="match status" value="1"/>
</dbReference>
<dbReference type="Pfam" id="PF23359">
    <property type="entry name" value="Lsr2_DNA-bd"/>
    <property type="match status" value="1"/>
</dbReference>
<reference evidence="3" key="1">
    <citation type="submission" date="2021-10" db="EMBL/GenBank/DDBJ databases">
        <title>Streptomyces nigrumlapis sp.nov.,an antimicrobial producing actinobacterium isolated from Black Gobi rocks.</title>
        <authorList>
            <person name="Wen Y."/>
            <person name="Zhang W."/>
            <person name="Liu X.G."/>
        </authorList>
    </citation>
    <scope>NUCLEOTIDE SEQUENCE</scope>
    <source>
        <strain evidence="3">ST13-2-2</strain>
    </source>
</reference>
<proteinExistence type="predicted"/>
<dbReference type="InterPro" id="IPR027417">
    <property type="entry name" value="P-loop_NTPase"/>
</dbReference>
<dbReference type="RefSeq" id="WP_248861922.1">
    <property type="nucleotide sequence ID" value="NZ_CP086322.1"/>
</dbReference>
<dbReference type="SUPFAM" id="SSF52540">
    <property type="entry name" value="P-loop containing nucleoside triphosphate hydrolases"/>
    <property type="match status" value="1"/>
</dbReference>
<dbReference type="EMBL" id="CP086322">
    <property type="protein sequence ID" value="UQA91130.1"/>
    <property type="molecule type" value="Genomic_DNA"/>
</dbReference>
<organism evidence="3 4">
    <name type="scientific">Streptomyces halobius</name>
    <dbReference type="NCBI Taxonomy" id="2879846"/>
    <lineage>
        <taxon>Bacteria</taxon>
        <taxon>Bacillati</taxon>
        <taxon>Actinomycetota</taxon>
        <taxon>Actinomycetes</taxon>
        <taxon>Kitasatosporales</taxon>
        <taxon>Streptomycetaceae</taxon>
        <taxon>Streptomyces</taxon>
    </lineage>
</organism>
<sequence length="226" mass="24725">MDPVITMQCGPIRHEIEDASTFAKHLVVHPTVFTTDEPGNDGASFQAIYTELAHHADRNAQIATDIADATARGRCSLALTNRVEHIHQLAAALKPHGVEPLMLHGGLPPAERARIRAVLAEETTKPLVLLAIDKLVGEGFDQPRLDTLFLTSPASFKGRVIQKPVPAARTSDVTTTHLSVPAVAEVRAWARRQDLDVPPRGRLRQEIWDAWHAAHPEQRHGASPHA</sequence>
<feature type="domain" description="Lsr2 DNA-binding" evidence="2">
    <location>
        <begin position="183"/>
        <end position="214"/>
    </location>
</feature>
<gene>
    <name evidence="3" type="ORF">K9S39_03825</name>
</gene>
<evidence type="ECO:0000256" key="1">
    <source>
        <dbReference type="ARBA" id="ARBA00023125"/>
    </source>
</evidence>
<protein>
    <recommendedName>
        <fullName evidence="2">Lsr2 DNA-binding domain-containing protein</fullName>
    </recommendedName>
</protein>
<dbReference type="InterPro" id="IPR036625">
    <property type="entry name" value="E3-bd_dom_sf"/>
</dbReference>
<name>A0ABY4M048_9ACTN</name>
<keyword evidence="1" id="KW-0238">DNA-binding</keyword>
<evidence type="ECO:0000259" key="2">
    <source>
        <dbReference type="Pfam" id="PF23359"/>
    </source>
</evidence>
<keyword evidence="4" id="KW-1185">Reference proteome</keyword>
<dbReference type="Proteomes" id="UP000830115">
    <property type="component" value="Chromosome"/>
</dbReference>